<evidence type="ECO:0000256" key="3">
    <source>
        <dbReference type="ARBA" id="ARBA00022989"/>
    </source>
</evidence>
<dbReference type="EMBL" id="LGCL01000040">
    <property type="protein sequence ID" value="KPL72055.1"/>
    <property type="molecule type" value="Genomic_DNA"/>
</dbReference>
<reference evidence="6 7" key="1">
    <citation type="submission" date="2015-07" db="EMBL/GenBank/DDBJ databases">
        <title>Genome sequence of Ornatilinea apprima DSM 23815.</title>
        <authorList>
            <person name="Hemp J."/>
            <person name="Ward L.M."/>
            <person name="Pace L.A."/>
            <person name="Fischer W.W."/>
        </authorList>
    </citation>
    <scope>NUCLEOTIDE SEQUENCE [LARGE SCALE GENOMIC DNA]</scope>
    <source>
        <strain evidence="6 7">P3M-1</strain>
    </source>
</reference>
<feature type="transmembrane region" description="Helical" evidence="5">
    <location>
        <begin position="166"/>
        <end position="189"/>
    </location>
</feature>
<sequence>MIDGWLRVLINLLIWPGLLSGTVLGWMLLWFGRKITARLQGRQGPPFFQPFFDFWKLIGKKTVIPAGVSPFVFYTLPVISLLSVTAALALLPVPGGSAISFEGDLVLLIYLLEMPALMDILAGYVTRSVYAQVGSAREAVLILAYNLPFLSALIALGLQLKTFQLAAFAAAPVSLVTILTAAALLLALLAQLKINPFSIPNAEQEIVAGIHVEYNGLPLALFELTHALEAATLVGLIGSLFLGAVSPVWLKVVVLLLAAVVVVFLANGIAASTARLKVQHAFRFYWSWGILAAVLVFCASLAL</sequence>
<keyword evidence="3 5" id="KW-1133">Transmembrane helix</keyword>
<evidence type="ECO:0000256" key="1">
    <source>
        <dbReference type="ARBA" id="ARBA00004141"/>
    </source>
</evidence>
<feature type="transmembrane region" description="Helical" evidence="5">
    <location>
        <begin position="71"/>
        <end position="93"/>
    </location>
</feature>
<feature type="transmembrane region" description="Helical" evidence="5">
    <location>
        <begin position="284"/>
        <end position="302"/>
    </location>
</feature>
<keyword evidence="2 5" id="KW-0812">Transmembrane</keyword>
<name>A0A0P6XBH9_9CHLR</name>
<dbReference type="Pfam" id="PF00146">
    <property type="entry name" value="NADHdh"/>
    <property type="match status" value="1"/>
</dbReference>
<evidence type="ECO:0000313" key="6">
    <source>
        <dbReference type="EMBL" id="KPL72055.1"/>
    </source>
</evidence>
<protein>
    <submittedName>
        <fullName evidence="6">2-hydroxyacid dehydrogenase</fullName>
    </submittedName>
</protein>
<dbReference type="OrthoDB" id="160735at2"/>
<dbReference type="STRING" id="1134406.ADN00_16390"/>
<dbReference type="InterPro" id="IPR052561">
    <property type="entry name" value="ComplexI_Subunit1"/>
</dbReference>
<dbReference type="PANTHER" id="PTHR43359">
    <property type="entry name" value="FORMATE HYDROGENLYASE SUBUNIT 4"/>
    <property type="match status" value="1"/>
</dbReference>
<dbReference type="AlphaFoldDB" id="A0A0P6XBH9"/>
<proteinExistence type="predicted"/>
<evidence type="ECO:0000256" key="4">
    <source>
        <dbReference type="ARBA" id="ARBA00023136"/>
    </source>
</evidence>
<feature type="transmembrane region" description="Helical" evidence="5">
    <location>
        <begin position="12"/>
        <end position="32"/>
    </location>
</feature>
<feature type="transmembrane region" description="Helical" evidence="5">
    <location>
        <begin position="252"/>
        <end position="272"/>
    </location>
</feature>
<keyword evidence="7" id="KW-1185">Reference proteome</keyword>
<keyword evidence="4 5" id="KW-0472">Membrane</keyword>
<comment type="caution">
    <text evidence="6">The sequence shown here is derived from an EMBL/GenBank/DDBJ whole genome shotgun (WGS) entry which is preliminary data.</text>
</comment>
<evidence type="ECO:0000313" key="7">
    <source>
        <dbReference type="Proteomes" id="UP000050417"/>
    </source>
</evidence>
<dbReference type="RefSeq" id="WP_075064120.1">
    <property type="nucleotide sequence ID" value="NZ_LGCL01000040.1"/>
</dbReference>
<feature type="transmembrane region" description="Helical" evidence="5">
    <location>
        <begin position="139"/>
        <end position="160"/>
    </location>
</feature>
<dbReference type="InterPro" id="IPR001694">
    <property type="entry name" value="NADH_UbQ_OxRdtase_su1/FPO"/>
</dbReference>
<dbReference type="GO" id="GO:0005886">
    <property type="term" value="C:plasma membrane"/>
    <property type="evidence" value="ECO:0007669"/>
    <property type="project" value="TreeGrafter"/>
</dbReference>
<comment type="subcellular location">
    <subcellularLocation>
        <location evidence="1">Membrane</location>
        <topology evidence="1">Multi-pass membrane protein</topology>
    </subcellularLocation>
</comment>
<evidence type="ECO:0000256" key="2">
    <source>
        <dbReference type="ARBA" id="ARBA00022692"/>
    </source>
</evidence>
<dbReference type="PANTHER" id="PTHR43359:SF1">
    <property type="entry name" value="FORMATE HYDROGENLYASE SUBUNIT 4-RELATED"/>
    <property type="match status" value="1"/>
</dbReference>
<feature type="transmembrane region" description="Helical" evidence="5">
    <location>
        <begin position="105"/>
        <end position="127"/>
    </location>
</feature>
<evidence type="ECO:0000256" key="5">
    <source>
        <dbReference type="SAM" id="Phobius"/>
    </source>
</evidence>
<dbReference type="Proteomes" id="UP000050417">
    <property type="component" value="Unassembled WGS sequence"/>
</dbReference>
<gene>
    <name evidence="6" type="ORF">ADN00_16390</name>
</gene>
<accession>A0A0P6XBH9</accession>
<organism evidence="6 7">
    <name type="scientific">Ornatilinea apprima</name>
    <dbReference type="NCBI Taxonomy" id="1134406"/>
    <lineage>
        <taxon>Bacteria</taxon>
        <taxon>Bacillati</taxon>
        <taxon>Chloroflexota</taxon>
        <taxon>Anaerolineae</taxon>
        <taxon>Anaerolineales</taxon>
        <taxon>Anaerolineaceae</taxon>
        <taxon>Ornatilinea</taxon>
    </lineage>
</organism>